<feature type="region of interest" description="Disordered" evidence="1">
    <location>
        <begin position="47"/>
        <end position="114"/>
    </location>
</feature>
<feature type="compositionally biased region" description="Basic and acidic residues" evidence="1">
    <location>
        <begin position="47"/>
        <end position="64"/>
    </location>
</feature>
<comment type="caution">
    <text evidence="2">The sequence shown here is derived from an EMBL/GenBank/DDBJ whole genome shotgun (WGS) entry which is preliminary data.</text>
</comment>
<feature type="compositionally biased region" description="Polar residues" evidence="1">
    <location>
        <begin position="201"/>
        <end position="213"/>
    </location>
</feature>
<feature type="compositionally biased region" description="Basic and acidic residues" evidence="1">
    <location>
        <begin position="234"/>
        <end position="247"/>
    </location>
</feature>
<evidence type="ECO:0000256" key="1">
    <source>
        <dbReference type="SAM" id="MobiDB-lite"/>
    </source>
</evidence>
<evidence type="ECO:0000313" key="3">
    <source>
        <dbReference type="Proteomes" id="UP000678393"/>
    </source>
</evidence>
<dbReference type="EMBL" id="CAJHNH020003336">
    <property type="protein sequence ID" value="CAG5129071.1"/>
    <property type="molecule type" value="Genomic_DNA"/>
</dbReference>
<reference evidence="2" key="1">
    <citation type="submission" date="2021-04" db="EMBL/GenBank/DDBJ databases">
        <authorList>
            <consortium name="Molecular Ecology Group"/>
        </authorList>
    </citation>
    <scope>NUCLEOTIDE SEQUENCE</scope>
</reference>
<gene>
    <name evidence="2" type="ORF">CUNI_LOCUS14629</name>
</gene>
<protein>
    <submittedName>
        <fullName evidence="2">Uncharacterized protein</fullName>
    </submittedName>
</protein>
<dbReference type="Proteomes" id="UP000678393">
    <property type="component" value="Unassembled WGS sequence"/>
</dbReference>
<feature type="compositionally biased region" description="Low complexity" evidence="1">
    <location>
        <begin position="162"/>
        <end position="177"/>
    </location>
</feature>
<feature type="region of interest" description="Disordered" evidence="1">
    <location>
        <begin position="131"/>
        <end position="247"/>
    </location>
</feature>
<dbReference type="AlphaFoldDB" id="A0A8S3ZRR0"/>
<keyword evidence="3" id="KW-1185">Reference proteome</keyword>
<proteinExistence type="predicted"/>
<feature type="compositionally biased region" description="Polar residues" evidence="1">
    <location>
        <begin position="178"/>
        <end position="190"/>
    </location>
</feature>
<feature type="compositionally biased region" description="Basic and acidic residues" evidence="1">
    <location>
        <begin position="141"/>
        <end position="155"/>
    </location>
</feature>
<feature type="non-terminal residue" evidence="2">
    <location>
        <position position="480"/>
    </location>
</feature>
<name>A0A8S3ZRR0_9EUPU</name>
<evidence type="ECO:0000313" key="2">
    <source>
        <dbReference type="EMBL" id="CAG5129071.1"/>
    </source>
</evidence>
<accession>A0A8S3ZRR0</accession>
<sequence length="480" mass="52973">INRQVAVVPTQQRTLEPDSRACVEMYLAKLEQEVAMKEQELFQERERLERKRREYADTEPDGRGCRHKQPTRTAGAGQVKASHSKSTDVQAETGMLPVGADPVPGNARDAGIRCQSPKVKDIVKKLDYSLNSDTESDASAEPEKRNTLSKRDTHSTQKKHSTPPASSTVSTVVPQVTNLPQRTDASTSVSFAHMSRIPTERPSTSLKCSTGTEMTPRRTTDYRAGSEPSPQILEDERPKMSKDRSDRTYTADHGFIVPEEETLSDVEIINLLSQQTLVAMSQRGQMSRSQSKVTDPHSVNLKTVTSTLSSQQPCVNFLQKSPTVIDKFHSTQALSPPMKSKPAYLEPETDAVLELFEVKRPLRDSSSRQQCLGDVLGREQVTQPGCKLGAAGRKLDVSEIVDDARSGDDDEHDMLDDEVSVEKVIQILNFSNREDVSPPQRSADVSGNVAAVGTQAVASGNSEIRDEAEDNILEVFFVRL</sequence>
<organism evidence="2 3">
    <name type="scientific">Candidula unifasciata</name>
    <dbReference type="NCBI Taxonomy" id="100452"/>
    <lineage>
        <taxon>Eukaryota</taxon>
        <taxon>Metazoa</taxon>
        <taxon>Spiralia</taxon>
        <taxon>Lophotrochozoa</taxon>
        <taxon>Mollusca</taxon>
        <taxon>Gastropoda</taxon>
        <taxon>Heterobranchia</taxon>
        <taxon>Euthyneura</taxon>
        <taxon>Panpulmonata</taxon>
        <taxon>Eupulmonata</taxon>
        <taxon>Stylommatophora</taxon>
        <taxon>Helicina</taxon>
        <taxon>Helicoidea</taxon>
        <taxon>Geomitridae</taxon>
        <taxon>Candidula</taxon>
    </lineage>
</organism>